<keyword evidence="3" id="KW-1185">Reference proteome</keyword>
<comment type="caution">
    <text evidence="2">The sequence shown here is derived from an EMBL/GenBank/DDBJ whole genome shotgun (WGS) entry which is preliminary data.</text>
</comment>
<feature type="transmembrane region" description="Helical" evidence="1">
    <location>
        <begin position="215"/>
        <end position="237"/>
    </location>
</feature>
<organism evidence="2 3">
    <name type="scientific">Brevibacillus borstelensis AK1</name>
    <dbReference type="NCBI Taxonomy" id="1300222"/>
    <lineage>
        <taxon>Bacteria</taxon>
        <taxon>Bacillati</taxon>
        <taxon>Bacillota</taxon>
        <taxon>Bacilli</taxon>
        <taxon>Bacillales</taxon>
        <taxon>Paenibacillaceae</taxon>
        <taxon>Brevibacillus</taxon>
    </lineage>
</organism>
<feature type="transmembrane region" description="Helical" evidence="1">
    <location>
        <begin position="88"/>
        <end position="104"/>
    </location>
</feature>
<dbReference type="RefSeq" id="WP_003391262.1">
    <property type="nucleotide sequence ID" value="NZ_APBN01000014.1"/>
</dbReference>
<keyword evidence="1" id="KW-1133">Transmembrane helix</keyword>
<keyword evidence="1" id="KW-0472">Membrane</keyword>
<accession>M8D2T0</accession>
<evidence type="ECO:0000313" key="3">
    <source>
        <dbReference type="Proteomes" id="UP000012081"/>
    </source>
</evidence>
<dbReference type="Pfam" id="PF14256">
    <property type="entry name" value="YwiC"/>
    <property type="match status" value="1"/>
</dbReference>
<keyword evidence="1" id="KW-0812">Transmembrane</keyword>
<evidence type="ECO:0000256" key="1">
    <source>
        <dbReference type="SAM" id="Phobius"/>
    </source>
</evidence>
<feature type="transmembrane region" description="Helical" evidence="1">
    <location>
        <begin position="12"/>
        <end position="30"/>
    </location>
</feature>
<name>M8D2T0_9BACL</name>
<reference evidence="2 3" key="1">
    <citation type="submission" date="2013-03" db="EMBL/GenBank/DDBJ databases">
        <title>Assembly of a new bacterial strain Brevibacillus borstelensis AK1.</title>
        <authorList>
            <person name="Rajan I."/>
            <person name="PoliReddy D."/>
            <person name="Sugumar T."/>
            <person name="Rathinam K."/>
            <person name="Alqarawi S."/>
            <person name="Khalil A.B."/>
            <person name="Sivakumar N."/>
        </authorList>
    </citation>
    <scope>NUCLEOTIDE SEQUENCE [LARGE SCALE GENOMIC DNA]</scope>
    <source>
        <strain evidence="2 3">AK1</strain>
    </source>
</reference>
<feature type="transmembrane region" description="Helical" evidence="1">
    <location>
        <begin position="138"/>
        <end position="159"/>
    </location>
</feature>
<feature type="transmembrane region" description="Helical" evidence="1">
    <location>
        <begin position="65"/>
        <end position="82"/>
    </location>
</feature>
<sequence length="238" mass="26829">MRAFIPNQHGAWAMLIVPFLFGVFASAPVIFHLPLFLGWLLLYLFTFPLLQLIRTGKKDRYKKPLMLYGVLLAPLAGALLLAKPGLSWYALSLLPFFLINCYYARKNQERAIANDFAAVLLFSSIVFVTYKIGGGNDWGVALSLFSLSVLYFAGTVFYVKTMIREKRNKVFYWLSVCYHIIQIAVMAWLFSPWLLLPAGALLIRAIVSPRLQPSIKVVGISEIGYAVMMTATVLCLYL</sequence>
<dbReference type="PATRIC" id="fig|1300222.3.peg.4578"/>
<dbReference type="InterPro" id="IPR025576">
    <property type="entry name" value="YwiC"/>
</dbReference>
<gene>
    <name evidence="2" type="ORF">I532_21790</name>
</gene>
<dbReference type="Proteomes" id="UP000012081">
    <property type="component" value="Unassembled WGS sequence"/>
</dbReference>
<dbReference type="STRING" id="1300222.I532_21790"/>
<dbReference type="AlphaFoldDB" id="M8D2T0"/>
<dbReference type="GeneID" id="89498121"/>
<feature type="transmembrane region" description="Helical" evidence="1">
    <location>
        <begin position="116"/>
        <end position="132"/>
    </location>
</feature>
<feature type="transmembrane region" description="Helical" evidence="1">
    <location>
        <begin position="171"/>
        <end position="195"/>
    </location>
</feature>
<dbReference type="EMBL" id="APBN01000014">
    <property type="protein sequence ID" value="EMT50544.1"/>
    <property type="molecule type" value="Genomic_DNA"/>
</dbReference>
<protein>
    <recommendedName>
        <fullName evidence="4">YwiC-like protein</fullName>
    </recommendedName>
</protein>
<feature type="transmembrane region" description="Helical" evidence="1">
    <location>
        <begin position="36"/>
        <end position="53"/>
    </location>
</feature>
<evidence type="ECO:0000313" key="2">
    <source>
        <dbReference type="EMBL" id="EMT50544.1"/>
    </source>
</evidence>
<evidence type="ECO:0008006" key="4">
    <source>
        <dbReference type="Google" id="ProtNLM"/>
    </source>
</evidence>
<dbReference type="OrthoDB" id="2380563at2"/>
<proteinExistence type="predicted"/>